<feature type="transmembrane region" description="Helical" evidence="14">
    <location>
        <begin position="119"/>
        <end position="142"/>
    </location>
</feature>
<name>A0A970BA20_9GAMM</name>
<keyword evidence="17" id="KW-1185">Reference proteome</keyword>
<dbReference type="AlphaFoldDB" id="A0A970BA20"/>
<dbReference type="GO" id="GO:0000155">
    <property type="term" value="F:phosphorelay sensor kinase activity"/>
    <property type="evidence" value="ECO:0007669"/>
    <property type="project" value="InterPro"/>
</dbReference>
<dbReference type="Pfam" id="PF00512">
    <property type="entry name" value="HisKA"/>
    <property type="match status" value="1"/>
</dbReference>
<dbReference type="SUPFAM" id="SSF55874">
    <property type="entry name" value="ATPase domain of HSP90 chaperone/DNA topoisomerase II/histidine kinase"/>
    <property type="match status" value="1"/>
</dbReference>
<dbReference type="PANTHER" id="PTHR44936:SF5">
    <property type="entry name" value="SENSOR HISTIDINE KINASE ENVZ"/>
    <property type="match status" value="1"/>
</dbReference>
<evidence type="ECO:0000256" key="5">
    <source>
        <dbReference type="ARBA" id="ARBA00022519"/>
    </source>
</evidence>
<keyword evidence="8 14" id="KW-0812">Transmembrane</keyword>
<dbReference type="InterPro" id="IPR005467">
    <property type="entry name" value="His_kinase_dom"/>
</dbReference>
<reference evidence="16" key="1">
    <citation type="submission" date="2020-03" db="EMBL/GenBank/DDBJ databases">
        <title>Solimonas marina sp. nov., isolated from deep seawater of the Pacific Ocean.</title>
        <authorList>
            <person name="Liu X."/>
            <person name="Lai Q."/>
            <person name="Sun F."/>
            <person name="Gai Y."/>
            <person name="Li G."/>
            <person name="Shao Z."/>
        </authorList>
    </citation>
    <scope>NUCLEOTIDE SEQUENCE</scope>
    <source>
        <strain evidence="16">C16B3</strain>
    </source>
</reference>
<evidence type="ECO:0000256" key="12">
    <source>
        <dbReference type="ARBA" id="ARBA00023136"/>
    </source>
</evidence>
<feature type="compositionally biased region" description="Pro residues" evidence="13">
    <location>
        <begin position="80"/>
        <end position="93"/>
    </location>
</feature>
<evidence type="ECO:0000256" key="1">
    <source>
        <dbReference type="ARBA" id="ARBA00000085"/>
    </source>
</evidence>
<evidence type="ECO:0000256" key="6">
    <source>
        <dbReference type="ARBA" id="ARBA00022553"/>
    </source>
</evidence>
<evidence type="ECO:0000259" key="15">
    <source>
        <dbReference type="PROSITE" id="PS50109"/>
    </source>
</evidence>
<keyword evidence="9" id="KW-0418">Kinase</keyword>
<evidence type="ECO:0000256" key="8">
    <source>
        <dbReference type="ARBA" id="ARBA00022692"/>
    </source>
</evidence>
<evidence type="ECO:0000256" key="9">
    <source>
        <dbReference type="ARBA" id="ARBA00022777"/>
    </source>
</evidence>
<feature type="domain" description="Histidine kinase" evidence="15">
    <location>
        <begin position="200"/>
        <end position="396"/>
    </location>
</feature>
<protein>
    <recommendedName>
        <fullName evidence="3">histidine kinase</fullName>
        <ecNumber evidence="3">2.7.13.3</ecNumber>
    </recommendedName>
</protein>
<dbReference type="InterPro" id="IPR003661">
    <property type="entry name" value="HisK_dim/P_dom"/>
</dbReference>
<dbReference type="SUPFAM" id="SSF47384">
    <property type="entry name" value="Homodimeric domain of signal transducing histidine kinase"/>
    <property type="match status" value="1"/>
</dbReference>
<dbReference type="InterPro" id="IPR004358">
    <property type="entry name" value="Sig_transdc_His_kin-like_C"/>
</dbReference>
<keyword evidence="6" id="KW-0597">Phosphoprotein</keyword>
<dbReference type="PANTHER" id="PTHR44936">
    <property type="entry name" value="SENSOR PROTEIN CREC"/>
    <property type="match status" value="1"/>
</dbReference>
<dbReference type="RefSeq" id="WP_168149249.1">
    <property type="nucleotide sequence ID" value="NZ_JAAVXB010000010.1"/>
</dbReference>
<evidence type="ECO:0000256" key="4">
    <source>
        <dbReference type="ARBA" id="ARBA00022475"/>
    </source>
</evidence>
<comment type="catalytic activity">
    <reaction evidence="1">
        <text>ATP + protein L-histidine = ADP + protein N-phospho-L-histidine.</text>
        <dbReference type="EC" id="2.7.13.3"/>
    </reaction>
</comment>
<dbReference type="InterPro" id="IPR036097">
    <property type="entry name" value="HisK_dim/P_sf"/>
</dbReference>
<accession>A0A970BA20</accession>
<comment type="subcellular location">
    <subcellularLocation>
        <location evidence="2">Cell inner membrane</location>
        <topology evidence="2">Multi-pass membrane protein</topology>
    </subcellularLocation>
</comment>
<keyword evidence="5" id="KW-0997">Cell inner membrane</keyword>
<dbReference type="InterPro" id="IPR003594">
    <property type="entry name" value="HATPase_dom"/>
</dbReference>
<dbReference type="EC" id="2.7.13.3" evidence="3"/>
<evidence type="ECO:0000256" key="10">
    <source>
        <dbReference type="ARBA" id="ARBA00022989"/>
    </source>
</evidence>
<evidence type="ECO:0000256" key="2">
    <source>
        <dbReference type="ARBA" id="ARBA00004429"/>
    </source>
</evidence>
<evidence type="ECO:0000256" key="11">
    <source>
        <dbReference type="ARBA" id="ARBA00023012"/>
    </source>
</evidence>
<dbReference type="InterPro" id="IPR050980">
    <property type="entry name" value="2C_sensor_his_kinase"/>
</dbReference>
<dbReference type="PROSITE" id="PS50109">
    <property type="entry name" value="HIS_KIN"/>
    <property type="match status" value="1"/>
</dbReference>
<dbReference type="PRINTS" id="PR00344">
    <property type="entry name" value="BCTRLSENSOR"/>
</dbReference>
<evidence type="ECO:0000256" key="7">
    <source>
        <dbReference type="ARBA" id="ARBA00022679"/>
    </source>
</evidence>
<dbReference type="Pfam" id="PF02518">
    <property type="entry name" value="HATPase_c"/>
    <property type="match status" value="1"/>
</dbReference>
<dbReference type="Gene3D" id="3.30.565.10">
    <property type="entry name" value="Histidine kinase-like ATPase, C-terminal domain"/>
    <property type="match status" value="1"/>
</dbReference>
<dbReference type="Gene3D" id="1.10.287.130">
    <property type="match status" value="1"/>
</dbReference>
<sequence length="402" mass="43031">MSLRVLLGLLVAAAVVMVPTVNFALLRIFPPPDVGSRFHDCGPGAMRSDCGAPPERPREPPPGEGANATGAGDGPAAMPRQPPPDQNGAPPPNAPLLHGFQLFAFGGPPGEVDRIRLHFLWINLASLGLVVLLAMVAFSLIVRWPIRGLLVAIEDIEHGAVPAAGGMSAPSELRQIGAALHGLAHQLRGSNQERELMLAGMSHDLRSPLARIQAAIELRSRPDEDWAPVLRDVREIDHIIGQCIDYVRDGRDEAPVTMSLDAVVHSAIRSPDDAFVELDLAAPTELNLRRQSLSRAIRNLIDNAATHGVSPIRLQTRIEGDWAVLTLEDHGPGIEPAHWARLLQPFAQGSPARNPGGAGLGLAIAHRVALQHGGELSMRAASREGSPFALLLRLPVRQLSTR</sequence>
<keyword evidence="4" id="KW-1003">Cell membrane</keyword>
<evidence type="ECO:0000256" key="3">
    <source>
        <dbReference type="ARBA" id="ARBA00012438"/>
    </source>
</evidence>
<evidence type="ECO:0000313" key="17">
    <source>
        <dbReference type="Proteomes" id="UP000653472"/>
    </source>
</evidence>
<evidence type="ECO:0000313" key="16">
    <source>
        <dbReference type="EMBL" id="NKF23934.1"/>
    </source>
</evidence>
<comment type="caution">
    <text evidence="16">The sequence shown here is derived from an EMBL/GenBank/DDBJ whole genome shotgun (WGS) entry which is preliminary data.</text>
</comment>
<keyword evidence="11" id="KW-0902">Two-component regulatory system</keyword>
<proteinExistence type="predicted"/>
<gene>
    <name evidence="16" type="ORF">G7Y82_16595</name>
</gene>
<keyword evidence="10 14" id="KW-1133">Transmembrane helix</keyword>
<dbReference type="Proteomes" id="UP000653472">
    <property type="component" value="Unassembled WGS sequence"/>
</dbReference>
<keyword evidence="7" id="KW-0808">Transferase</keyword>
<dbReference type="EMBL" id="JAAVXB010000010">
    <property type="protein sequence ID" value="NKF23934.1"/>
    <property type="molecule type" value="Genomic_DNA"/>
</dbReference>
<dbReference type="InterPro" id="IPR036890">
    <property type="entry name" value="HATPase_C_sf"/>
</dbReference>
<dbReference type="GO" id="GO:0005886">
    <property type="term" value="C:plasma membrane"/>
    <property type="evidence" value="ECO:0007669"/>
    <property type="project" value="UniProtKB-SubCell"/>
</dbReference>
<keyword evidence="12 14" id="KW-0472">Membrane</keyword>
<organism evidence="16 17">
    <name type="scientific">Solimonas marina</name>
    <dbReference type="NCBI Taxonomy" id="2714601"/>
    <lineage>
        <taxon>Bacteria</taxon>
        <taxon>Pseudomonadati</taxon>
        <taxon>Pseudomonadota</taxon>
        <taxon>Gammaproteobacteria</taxon>
        <taxon>Nevskiales</taxon>
        <taxon>Nevskiaceae</taxon>
        <taxon>Solimonas</taxon>
    </lineage>
</organism>
<evidence type="ECO:0000256" key="13">
    <source>
        <dbReference type="SAM" id="MobiDB-lite"/>
    </source>
</evidence>
<evidence type="ECO:0000256" key="14">
    <source>
        <dbReference type="SAM" id="Phobius"/>
    </source>
</evidence>
<dbReference type="CDD" id="cd00082">
    <property type="entry name" value="HisKA"/>
    <property type="match status" value="1"/>
</dbReference>
<feature type="region of interest" description="Disordered" evidence="13">
    <location>
        <begin position="45"/>
        <end position="93"/>
    </location>
</feature>
<dbReference type="SMART" id="SM00387">
    <property type="entry name" value="HATPase_c"/>
    <property type="match status" value="1"/>
</dbReference>
<dbReference type="CDD" id="cd00075">
    <property type="entry name" value="HATPase"/>
    <property type="match status" value="1"/>
</dbReference>
<dbReference type="SMART" id="SM00388">
    <property type="entry name" value="HisKA"/>
    <property type="match status" value="1"/>
</dbReference>